<gene>
    <name evidence="1" type="ORF">HF854_11800</name>
</gene>
<dbReference type="Proteomes" id="UP000522333">
    <property type="component" value="Unassembled WGS sequence"/>
</dbReference>
<dbReference type="EMBL" id="JABAFY010000077">
    <property type="protein sequence ID" value="NME53179.1"/>
    <property type="molecule type" value="Genomic_DNA"/>
</dbReference>
<dbReference type="GO" id="GO:0004061">
    <property type="term" value="F:arylformamidase activity"/>
    <property type="evidence" value="ECO:0007669"/>
    <property type="project" value="InterPro"/>
</dbReference>
<dbReference type="GO" id="GO:0019441">
    <property type="term" value="P:L-tryptophan catabolic process to kynurenine"/>
    <property type="evidence" value="ECO:0007669"/>
    <property type="project" value="InterPro"/>
</dbReference>
<dbReference type="RefSeq" id="WP_168936468.1">
    <property type="nucleotide sequence ID" value="NZ_JABAFY010000077.1"/>
</dbReference>
<dbReference type="Pfam" id="PF04199">
    <property type="entry name" value="Cyclase"/>
    <property type="match status" value="1"/>
</dbReference>
<dbReference type="SUPFAM" id="SSF102198">
    <property type="entry name" value="Putative cyclase"/>
    <property type="match status" value="1"/>
</dbReference>
<reference evidence="1 2" key="1">
    <citation type="submission" date="2020-04" db="EMBL/GenBank/DDBJ databases">
        <authorList>
            <person name="Hitch T.C.A."/>
            <person name="Wylensek D."/>
            <person name="Clavel T."/>
        </authorList>
    </citation>
    <scope>NUCLEOTIDE SEQUENCE [LARGE SCALE GENOMIC DNA]</scope>
    <source>
        <strain evidence="1 2">PG-251-APC-1</strain>
    </source>
</reference>
<name>A0A848CJX6_9BACT</name>
<dbReference type="AlphaFoldDB" id="A0A848CJX6"/>
<sequence>MLLDLTTVIAPDYPALIWARQQDNAHIALGHVGTHLDVYECRHIPLEAFRCPGGLADVRHTDEAGLADVDLDAIPARAFVLFRTGRIERHAYGEPAYFHDHPQLAPELIDALLARRIRFIGIDGPGIRRHAEHEQVDRHCERHGVHVIENLCGLGDLMPGKPFTVFTFWQDDPQRTGLPCRVIAEQDVII</sequence>
<dbReference type="InterPro" id="IPR007325">
    <property type="entry name" value="KFase/CYL"/>
</dbReference>
<evidence type="ECO:0000313" key="2">
    <source>
        <dbReference type="Proteomes" id="UP000522333"/>
    </source>
</evidence>
<dbReference type="Gene3D" id="3.50.30.50">
    <property type="entry name" value="Putative cyclase"/>
    <property type="match status" value="1"/>
</dbReference>
<comment type="caution">
    <text evidence="1">The sequence shown here is derived from an EMBL/GenBank/DDBJ whole genome shotgun (WGS) entry which is preliminary data.</text>
</comment>
<evidence type="ECO:0000313" key="1">
    <source>
        <dbReference type="EMBL" id="NME53179.1"/>
    </source>
</evidence>
<dbReference type="InterPro" id="IPR037175">
    <property type="entry name" value="KFase_sf"/>
</dbReference>
<proteinExistence type="predicted"/>
<accession>A0A848CJX6</accession>
<organism evidence="1 2">
    <name type="scientific">Desulfovibrio piger</name>
    <dbReference type="NCBI Taxonomy" id="901"/>
    <lineage>
        <taxon>Bacteria</taxon>
        <taxon>Pseudomonadati</taxon>
        <taxon>Thermodesulfobacteriota</taxon>
        <taxon>Desulfovibrionia</taxon>
        <taxon>Desulfovibrionales</taxon>
        <taxon>Desulfovibrionaceae</taxon>
        <taxon>Desulfovibrio</taxon>
    </lineage>
</organism>
<protein>
    <submittedName>
        <fullName evidence="1">Cyclase family protein</fullName>
    </submittedName>
</protein>